<dbReference type="SUPFAM" id="SSF160240">
    <property type="entry name" value="Cation efflux protein cytoplasmic domain-like"/>
    <property type="match status" value="1"/>
</dbReference>
<dbReference type="Pfam" id="PF16916">
    <property type="entry name" value="ZT_dimer"/>
    <property type="match status" value="1"/>
</dbReference>
<keyword evidence="4" id="KW-0862">Zinc</keyword>
<dbReference type="GO" id="GO:0005385">
    <property type="term" value="F:zinc ion transmembrane transporter activity"/>
    <property type="evidence" value="ECO:0007669"/>
    <property type="project" value="TreeGrafter"/>
</dbReference>
<dbReference type="PANTHER" id="PTHR11562">
    <property type="entry name" value="CATION EFFLUX PROTEIN/ ZINC TRANSPORTER"/>
    <property type="match status" value="1"/>
</dbReference>
<dbReference type="InterPro" id="IPR050681">
    <property type="entry name" value="CDF/SLC30A"/>
</dbReference>
<dbReference type="InterPro" id="IPR027470">
    <property type="entry name" value="Cation_efflux_CTD"/>
</dbReference>
<dbReference type="InterPro" id="IPR027469">
    <property type="entry name" value="Cation_efflux_TMD_sf"/>
</dbReference>
<organism evidence="9 10">
    <name type="scientific">Spodoptera exigua</name>
    <name type="common">Beet armyworm</name>
    <name type="synonym">Noctua fulgens</name>
    <dbReference type="NCBI Taxonomy" id="7107"/>
    <lineage>
        <taxon>Eukaryota</taxon>
        <taxon>Metazoa</taxon>
        <taxon>Ecdysozoa</taxon>
        <taxon>Arthropoda</taxon>
        <taxon>Hexapoda</taxon>
        <taxon>Insecta</taxon>
        <taxon>Pterygota</taxon>
        <taxon>Neoptera</taxon>
        <taxon>Endopterygota</taxon>
        <taxon>Lepidoptera</taxon>
        <taxon>Glossata</taxon>
        <taxon>Ditrysia</taxon>
        <taxon>Noctuoidea</taxon>
        <taxon>Noctuidae</taxon>
        <taxon>Amphipyrinae</taxon>
        <taxon>Spodoptera</taxon>
    </lineage>
</organism>
<feature type="domain" description="Cation efflux protein cytoplasmic" evidence="8">
    <location>
        <begin position="89"/>
        <end position="158"/>
    </location>
</feature>
<evidence type="ECO:0000256" key="7">
    <source>
        <dbReference type="SAM" id="MobiDB-lite"/>
    </source>
</evidence>
<feature type="region of interest" description="Disordered" evidence="7">
    <location>
        <begin position="16"/>
        <end position="54"/>
    </location>
</feature>
<evidence type="ECO:0000256" key="3">
    <source>
        <dbReference type="ARBA" id="ARBA00022692"/>
    </source>
</evidence>
<evidence type="ECO:0000256" key="6">
    <source>
        <dbReference type="ARBA" id="ARBA00023136"/>
    </source>
</evidence>
<evidence type="ECO:0000313" key="10">
    <source>
        <dbReference type="Proteomes" id="UP000814243"/>
    </source>
</evidence>
<dbReference type="Gene3D" id="1.20.1510.10">
    <property type="entry name" value="Cation efflux protein transmembrane domain"/>
    <property type="match status" value="1"/>
</dbReference>
<dbReference type="SUPFAM" id="SSF161111">
    <property type="entry name" value="Cation efflux protein transmembrane domain-like"/>
    <property type="match status" value="1"/>
</dbReference>
<accession>A0A922SK79</accession>
<keyword evidence="6" id="KW-0472">Membrane</keyword>
<keyword evidence="4" id="KW-0813">Transport</keyword>
<proteinExistence type="inferred from homology"/>
<dbReference type="GO" id="GO:0005886">
    <property type="term" value="C:plasma membrane"/>
    <property type="evidence" value="ECO:0007669"/>
    <property type="project" value="TreeGrafter"/>
</dbReference>
<dbReference type="EMBL" id="JACEFF010000240">
    <property type="protein sequence ID" value="KAH9641342.1"/>
    <property type="molecule type" value="Genomic_DNA"/>
</dbReference>
<dbReference type="AlphaFoldDB" id="A0A922SK79"/>
<dbReference type="Proteomes" id="UP000814243">
    <property type="component" value="Unassembled WGS sequence"/>
</dbReference>
<evidence type="ECO:0000313" key="9">
    <source>
        <dbReference type="EMBL" id="KAH9641342.1"/>
    </source>
</evidence>
<dbReference type="InterPro" id="IPR036837">
    <property type="entry name" value="Cation_efflux_CTD_sf"/>
</dbReference>
<evidence type="ECO:0000259" key="8">
    <source>
        <dbReference type="Pfam" id="PF16916"/>
    </source>
</evidence>
<evidence type="ECO:0000256" key="4">
    <source>
        <dbReference type="ARBA" id="ARBA00022906"/>
    </source>
</evidence>
<evidence type="ECO:0000256" key="5">
    <source>
        <dbReference type="ARBA" id="ARBA00022989"/>
    </source>
</evidence>
<dbReference type="PANTHER" id="PTHR11562:SF17">
    <property type="entry name" value="RE54080P-RELATED"/>
    <property type="match status" value="1"/>
</dbReference>
<protein>
    <recommendedName>
        <fullName evidence="8">Cation efflux protein cytoplasmic domain-containing protein</fullName>
    </recommendedName>
</protein>
<evidence type="ECO:0000256" key="1">
    <source>
        <dbReference type="ARBA" id="ARBA00004141"/>
    </source>
</evidence>
<keyword evidence="3" id="KW-0812">Transmembrane</keyword>
<reference evidence="9" key="1">
    <citation type="journal article" date="2021" name="G3 (Bethesda)">
        <title>Genome and transcriptome analysis of the beet armyworm Spodoptera exigua reveals targets for pest control. .</title>
        <authorList>
            <person name="Simon S."/>
            <person name="Breeschoten T."/>
            <person name="Jansen H.J."/>
            <person name="Dirks R.P."/>
            <person name="Schranz M.E."/>
            <person name="Ros V.I.D."/>
        </authorList>
    </citation>
    <scope>NUCLEOTIDE SEQUENCE</scope>
    <source>
        <strain evidence="9">TB_SE_WUR_2020</strain>
    </source>
</reference>
<comment type="caution">
    <text evidence="9">The sequence shown here is derived from an EMBL/GenBank/DDBJ whole genome shotgun (WGS) entry which is preliminary data.</text>
</comment>
<dbReference type="GO" id="GO:0010043">
    <property type="term" value="P:response to zinc ion"/>
    <property type="evidence" value="ECO:0007669"/>
    <property type="project" value="TreeGrafter"/>
</dbReference>
<comment type="subcellular location">
    <subcellularLocation>
        <location evidence="1">Membrane</location>
        <topology evidence="1">Multi-pass membrane protein</topology>
    </subcellularLocation>
</comment>
<keyword evidence="4" id="KW-0406">Ion transport</keyword>
<sequence length="174" mass="18892">MIDGCFSMGLTLHQHGHSHGGGGHGHSHGGNNPVLNNKERADSDAESAASGHTHAHAQENINVRAAFIHVLGDFLQSAGVLIAAIVIYFQEVANTFLSLPGVVRVHNLRMWALSLDKTALSAHLAIRTGVSPQKVLEEATRLVHDKYNFFEMTLQIEEFSDGMEDCSQCKMPQA</sequence>
<gene>
    <name evidence="9" type="ORF">HF086_016336</name>
</gene>
<comment type="similarity">
    <text evidence="2">Belongs to the cation diffusion facilitator (CDF) transporter (TC 2.A.4) family. SLC30A subfamily.</text>
</comment>
<name>A0A922SK79_SPOEX</name>
<keyword evidence="4" id="KW-0864">Zinc transport</keyword>
<keyword evidence="5" id="KW-1133">Transmembrane helix</keyword>
<evidence type="ECO:0000256" key="2">
    <source>
        <dbReference type="ARBA" id="ARBA00008873"/>
    </source>
</evidence>